<protein>
    <submittedName>
        <fullName evidence="1">Uncharacterized protein</fullName>
    </submittedName>
</protein>
<dbReference type="Proteomes" id="UP000499080">
    <property type="component" value="Unassembled WGS sequence"/>
</dbReference>
<dbReference type="PANTHER" id="PTHR46704">
    <property type="entry name" value="CXC DOMAIN-CONTAINING PROTEIN-RELATED"/>
    <property type="match status" value="1"/>
</dbReference>
<reference evidence="1 2" key="1">
    <citation type="journal article" date="2019" name="Sci. Rep.">
        <title>Orb-weaving spider Araneus ventricosus genome elucidates the spidroin gene catalogue.</title>
        <authorList>
            <person name="Kono N."/>
            <person name="Nakamura H."/>
            <person name="Ohtoshi R."/>
            <person name="Moran D.A.P."/>
            <person name="Shinohara A."/>
            <person name="Yoshida Y."/>
            <person name="Fujiwara M."/>
            <person name="Mori M."/>
            <person name="Tomita M."/>
            <person name="Arakawa K."/>
        </authorList>
    </citation>
    <scope>NUCLEOTIDE SEQUENCE [LARGE SCALE GENOMIC DNA]</scope>
</reference>
<sequence>MEFLISRILFLPFIPQPASDYNTIYTTLICALGNEKRYGHDACIVTFDQPLYTEAREIVAAAPEGSDLSKIVIRLGGFHLLSSFSGAFGYIMQGSGIKEMLSIIYAPNSLDKMLTSNAHWTCLLGWIALLWRKKNY</sequence>
<evidence type="ECO:0000313" key="2">
    <source>
        <dbReference type="Proteomes" id="UP000499080"/>
    </source>
</evidence>
<accession>A0A4Y2I0S1</accession>
<name>A0A4Y2I0S1_ARAVE</name>
<proteinExistence type="predicted"/>
<comment type="caution">
    <text evidence="1">The sequence shown here is derived from an EMBL/GenBank/DDBJ whole genome shotgun (WGS) entry which is preliminary data.</text>
</comment>
<dbReference type="PANTHER" id="PTHR46704:SF9">
    <property type="entry name" value="BHLH DOMAIN-CONTAINING PROTEIN"/>
    <property type="match status" value="1"/>
</dbReference>
<gene>
    <name evidence="1" type="ORF">AVEN_2756_1</name>
</gene>
<dbReference type="OrthoDB" id="6753017at2759"/>
<evidence type="ECO:0000313" key="1">
    <source>
        <dbReference type="EMBL" id="GBM71138.1"/>
    </source>
</evidence>
<dbReference type="EMBL" id="BGPR01002294">
    <property type="protein sequence ID" value="GBM71138.1"/>
    <property type="molecule type" value="Genomic_DNA"/>
</dbReference>
<keyword evidence="2" id="KW-1185">Reference proteome</keyword>
<organism evidence="1 2">
    <name type="scientific">Araneus ventricosus</name>
    <name type="common">Orbweaver spider</name>
    <name type="synonym">Epeira ventricosa</name>
    <dbReference type="NCBI Taxonomy" id="182803"/>
    <lineage>
        <taxon>Eukaryota</taxon>
        <taxon>Metazoa</taxon>
        <taxon>Ecdysozoa</taxon>
        <taxon>Arthropoda</taxon>
        <taxon>Chelicerata</taxon>
        <taxon>Arachnida</taxon>
        <taxon>Araneae</taxon>
        <taxon>Araneomorphae</taxon>
        <taxon>Entelegynae</taxon>
        <taxon>Araneoidea</taxon>
        <taxon>Araneidae</taxon>
        <taxon>Araneus</taxon>
    </lineage>
</organism>
<dbReference type="AlphaFoldDB" id="A0A4Y2I0S1"/>